<evidence type="ECO:0000313" key="1">
    <source>
        <dbReference type="EMBL" id="KAJ1353485.1"/>
    </source>
</evidence>
<organism evidence="1 2">
    <name type="scientific">Parelaphostrongylus tenuis</name>
    <name type="common">Meningeal worm</name>
    <dbReference type="NCBI Taxonomy" id="148309"/>
    <lineage>
        <taxon>Eukaryota</taxon>
        <taxon>Metazoa</taxon>
        <taxon>Ecdysozoa</taxon>
        <taxon>Nematoda</taxon>
        <taxon>Chromadorea</taxon>
        <taxon>Rhabditida</taxon>
        <taxon>Rhabditina</taxon>
        <taxon>Rhabditomorpha</taxon>
        <taxon>Strongyloidea</taxon>
        <taxon>Metastrongylidae</taxon>
        <taxon>Parelaphostrongylus</taxon>
    </lineage>
</organism>
<reference evidence="1" key="1">
    <citation type="submission" date="2021-06" db="EMBL/GenBank/DDBJ databases">
        <title>Parelaphostrongylus tenuis whole genome reference sequence.</title>
        <authorList>
            <person name="Garwood T.J."/>
            <person name="Larsen P.A."/>
            <person name="Fountain-Jones N.M."/>
            <person name="Garbe J.R."/>
            <person name="Macchietto M.G."/>
            <person name="Kania S.A."/>
            <person name="Gerhold R.W."/>
            <person name="Richards J.E."/>
            <person name="Wolf T.M."/>
        </authorList>
    </citation>
    <scope>NUCLEOTIDE SEQUENCE</scope>
    <source>
        <strain evidence="1">MNPRO001-30</strain>
        <tissue evidence="1">Meninges</tissue>
    </source>
</reference>
<name>A0AAD5QLN1_PARTN</name>
<protein>
    <recommendedName>
        <fullName evidence="3">Mos1 transposase HTH domain-containing protein</fullName>
    </recommendedName>
</protein>
<sequence length="246" mass="27202">MELRRRHSNENRGDKNDFTIHCVISPDRDDDSDDSEVNTIGMRSLASRDAFALANMARRDGALRPPGNALARLLQETSNTISTTSNVPFGICAEFRTTSDDGPSKEIRKDVSTQFIKKLFSISKIDDERLRGFLSQTLQQSAIRTEEKAIVINEINGGEGAGMATKSTVIRWFERSKANFGFKHMPRSSQPSVLVESDLQAVLDAEPPSDTRDLAEELGVSQRTVSTSCIFTSSMRSTAKILISLI</sequence>
<accession>A0AAD5QLN1</accession>
<keyword evidence="2" id="KW-1185">Reference proteome</keyword>
<proteinExistence type="predicted"/>
<dbReference type="EMBL" id="JAHQIW010001730">
    <property type="protein sequence ID" value="KAJ1353485.1"/>
    <property type="molecule type" value="Genomic_DNA"/>
</dbReference>
<evidence type="ECO:0008006" key="3">
    <source>
        <dbReference type="Google" id="ProtNLM"/>
    </source>
</evidence>
<dbReference type="Proteomes" id="UP001196413">
    <property type="component" value="Unassembled WGS sequence"/>
</dbReference>
<gene>
    <name evidence="1" type="ORF">KIN20_010124</name>
</gene>
<evidence type="ECO:0000313" key="2">
    <source>
        <dbReference type="Proteomes" id="UP001196413"/>
    </source>
</evidence>
<dbReference type="AlphaFoldDB" id="A0AAD5QLN1"/>
<comment type="caution">
    <text evidence="1">The sequence shown here is derived from an EMBL/GenBank/DDBJ whole genome shotgun (WGS) entry which is preliminary data.</text>
</comment>